<feature type="domain" description="VOC" evidence="1">
    <location>
        <begin position="31"/>
        <end position="163"/>
    </location>
</feature>
<dbReference type="Pfam" id="PF22650">
    <property type="entry name" value="At5g48480-like_C"/>
    <property type="match status" value="1"/>
</dbReference>
<dbReference type="PANTHER" id="PTHR34109:SF1">
    <property type="entry name" value="VOC DOMAIN-CONTAINING PROTEIN"/>
    <property type="match status" value="1"/>
</dbReference>
<reference evidence="2" key="1">
    <citation type="submission" date="2015-03" db="EMBL/GenBank/DDBJ databases">
        <title>A transcriptome of Araucaria cunninghamii, an australian fine timber species.</title>
        <authorList>
            <person name="Jing Yi C.J.Y."/>
            <person name="Yin San L.Y.S."/>
            <person name="Abdul Karim S.S."/>
            <person name="Wan Azmi N.N."/>
            <person name="Hercus R.R."/>
            <person name="Croft L.L."/>
        </authorList>
    </citation>
    <scope>NUCLEOTIDE SEQUENCE</scope>
    <source>
        <strain evidence="2">MI0301</strain>
        <tissue evidence="2">Leaf</tissue>
    </source>
</reference>
<dbReference type="InterPro" id="IPR054575">
    <property type="entry name" value="At5g48480-like_C"/>
</dbReference>
<evidence type="ECO:0000313" key="2">
    <source>
        <dbReference type="EMBL" id="JAG96826.1"/>
    </source>
</evidence>
<dbReference type="CDD" id="cd07246">
    <property type="entry name" value="VOC_like"/>
    <property type="match status" value="1"/>
</dbReference>
<protein>
    <recommendedName>
        <fullName evidence="1">VOC domain-containing protein</fullName>
    </recommendedName>
</protein>
<dbReference type="EMBL" id="GCKF01035993">
    <property type="protein sequence ID" value="JAG96826.1"/>
    <property type="molecule type" value="Transcribed_RNA"/>
</dbReference>
<name>A0A0D6R282_ARACU</name>
<proteinExistence type="predicted"/>
<dbReference type="PROSITE" id="PS51819">
    <property type="entry name" value="VOC"/>
    <property type="match status" value="1"/>
</dbReference>
<dbReference type="SUPFAM" id="SSF54593">
    <property type="entry name" value="Glyoxalase/Bleomycin resistance protein/Dihydroxybiphenyl dioxygenase"/>
    <property type="match status" value="1"/>
</dbReference>
<accession>A0A0D6R282</accession>
<organism evidence="2">
    <name type="scientific">Araucaria cunninghamii</name>
    <name type="common">Hoop pine</name>
    <name type="synonym">Moreton Bay pine</name>
    <dbReference type="NCBI Taxonomy" id="56994"/>
    <lineage>
        <taxon>Eukaryota</taxon>
        <taxon>Viridiplantae</taxon>
        <taxon>Streptophyta</taxon>
        <taxon>Embryophyta</taxon>
        <taxon>Tracheophyta</taxon>
        <taxon>Spermatophyta</taxon>
        <taxon>Pinopsida</taxon>
        <taxon>Pinidae</taxon>
        <taxon>Conifers II</taxon>
        <taxon>Araucariales</taxon>
        <taxon>Araucariaceae</taxon>
        <taxon>Araucaria</taxon>
    </lineage>
</organism>
<dbReference type="InterPro" id="IPR054576">
    <property type="entry name" value="At5g48480-like_N"/>
</dbReference>
<dbReference type="Pfam" id="PF22656">
    <property type="entry name" value="At5g48480-like_N"/>
    <property type="match status" value="1"/>
</dbReference>
<dbReference type="InterPro" id="IPR029068">
    <property type="entry name" value="Glyas_Bleomycin-R_OHBP_Dase"/>
</dbReference>
<dbReference type="Gene3D" id="3.10.180.10">
    <property type="entry name" value="2,3-Dihydroxybiphenyl 1,2-Dioxygenase, domain 1"/>
    <property type="match status" value="1"/>
</dbReference>
<evidence type="ECO:0000259" key="1">
    <source>
        <dbReference type="PROSITE" id="PS51819"/>
    </source>
</evidence>
<dbReference type="AlphaFoldDB" id="A0A0D6R282"/>
<dbReference type="InterPro" id="IPR037523">
    <property type="entry name" value="VOC_core"/>
</dbReference>
<dbReference type="PANTHER" id="PTHR34109">
    <property type="entry name" value="BNAUNNG04460D PROTEIN-RELATED"/>
    <property type="match status" value="1"/>
</dbReference>
<sequence>MAQVENGKENGGAAAVAGAAVVDKALSYSVLRPHLIVEAPRAADAIQFYKRAFGAEEVAKSLHPKRKADQELPLILHAHLKFGAAEVMVCDEAEEAGVEVKSPATLNGTSTILHLETDDVDAALKRAVDAGATVTEEISERPWGQRYGKLKDPFGFVWSLATPVKVVQASEAAIGQA</sequence>